<dbReference type="InterPro" id="IPR014030">
    <property type="entry name" value="Ketoacyl_synth_N"/>
</dbReference>
<dbReference type="Gene3D" id="3.40.50.720">
    <property type="entry name" value="NAD(P)-binding Rossmann-like Domain"/>
    <property type="match status" value="1"/>
</dbReference>
<dbReference type="Gene3D" id="3.40.47.10">
    <property type="match status" value="1"/>
</dbReference>
<evidence type="ECO:0000256" key="1">
    <source>
        <dbReference type="ARBA" id="ARBA00022450"/>
    </source>
</evidence>
<dbReference type="InterPro" id="IPR016039">
    <property type="entry name" value="Thiolase-like"/>
</dbReference>
<dbReference type="PROSITE" id="PS52004">
    <property type="entry name" value="KS3_2"/>
    <property type="match status" value="1"/>
</dbReference>
<dbReference type="InterPro" id="IPR050091">
    <property type="entry name" value="PKS_NRPS_Biosynth_Enz"/>
</dbReference>
<dbReference type="Pfam" id="PF08659">
    <property type="entry name" value="KR"/>
    <property type="match status" value="1"/>
</dbReference>
<dbReference type="InterPro" id="IPR036736">
    <property type="entry name" value="ACP-like_sf"/>
</dbReference>
<dbReference type="PANTHER" id="PTHR43775">
    <property type="entry name" value="FATTY ACID SYNTHASE"/>
    <property type="match status" value="1"/>
</dbReference>
<dbReference type="Pfam" id="PF22621">
    <property type="entry name" value="CurL-like_PKS_C"/>
    <property type="match status" value="1"/>
</dbReference>
<dbReference type="InterPro" id="IPR001227">
    <property type="entry name" value="Ac_transferase_dom_sf"/>
</dbReference>
<dbReference type="CDD" id="cd08953">
    <property type="entry name" value="KR_2_SDR_x"/>
    <property type="match status" value="1"/>
</dbReference>
<protein>
    <submittedName>
        <fullName evidence="6">SDR family oxidoreductase</fullName>
    </submittedName>
</protein>
<dbReference type="SMART" id="SM00822">
    <property type="entry name" value="PKS_KR"/>
    <property type="match status" value="1"/>
</dbReference>
<dbReference type="RefSeq" id="WP_229486620.1">
    <property type="nucleotide sequence ID" value="NZ_JAIVFQ010000034.1"/>
</dbReference>
<evidence type="ECO:0000313" key="6">
    <source>
        <dbReference type="EMBL" id="MCC5601608.1"/>
    </source>
</evidence>
<dbReference type="Pfam" id="PF00698">
    <property type="entry name" value="Acyl_transf_1"/>
    <property type="match status" value="1"/>
</dbReference>
<dbReference type="SMART" id="SM00827">
    <property type="entry name" value="PKS_AT"/>
    <property type="match status" value="1"/>
</dbReference>
<dbReference type="Gene3D" id="3.30.70.3290">
    <property type="match status" value="1"/>
</dbReference>
<dbReference type="Pfam" id="PF00109">
    <property type="entry name" value="ketoacyl-synt"/>
    <property type="match status" value="1"/>
</dbReference>
<dbReference type="InterPro" id="IPR014031">
    <property type="entry name" value="Ketoacyl_synth_C"/>
</dbReference>
<keyword evidence="1" id="KW-0596">Phosphopantetheine</keyword>
<dbReference type="Gene3D" id="3.40.366.10">
    <property type="entry name" value="Malonyl-Coenzyme A Acyl Carrier Protein, domain 2"/>
    <property type="match status" value="1"/>
</dbReference>
<dbReference type="InterPro" id="IPR049490">
    <property type="entry name" value="C883_1060-like_KR_N"/>
</dbReference>
<dbReference type="SUPFAM" id="SSF55048">
    <property type="entry name" value="Probable ACP-binding domain of malonyl-CoA ACP transacylase"/>
    <property type="match status" value="1"/>
</dbReference>
<comment type="caution">
    <text evidence="6">The sequence shown here is derived from an EMBL/GenBank/DDBJ whole genome shotgun (WGS) entry which is preliminary data.</text>
</comment>
<keyword evidence="2" id="KW-0597">Phosphoprotein</keyword>
<keyword evidence="7" id="KW-1185">Reference proteome</keyword>
<dbReference type="InterPro" id="IPR036291">
    <property type="entry name" value="NAD(P)-bd_dom_sf"/>
</dbReference>
<evidence type="ECO:0000256" key="2">
    <source>
        <dbReference type="ARBA" id="ARBA00022553"/>
    </source>
</evidence>
<dbReference type="Gene3D" id="3.30.70.250">
    <property type="entry name" value="Malonyl-CoA ACP transacylase, ACP-binding"/>
    <property type="match status" value="1"/>
</dbReference>
<dbReference type="InterPro" id="IPR009081">
    <property type="entry name" value="PP-bd_ACP"/>
</dbReference>
<dbReference type="InterPro" id="IPR013968">
    <property type="entry name" value="PKS_KR"/>
</dbReference>
<dbReference type="PROSITE" id="PS50075">
    <property type="entry name" value="CARRIER"/>
    <property type="match status" value="1"/>
</dbReference>
<dbReference type="InterPro" id="IPR020841">
    <property type="entry name" value="PKS_Beta-ketoAc_synthase_dom"/>
</dbReference>
<dbReference type="SMART" id="SM00825">
    <property type="entry name" value="PKS_KS"/>
    <property type="match status" value="1"/>
</dbReference>
<dbReference type="InterPro" id="IPR014043">
    <property type="entry name" value="Acyl_transferase_dom"/>
</dbReference>
<gene>
    <name evidence="6" type="ORF">LC586_20975</name>
</gene>
<dbReference type="Pfam" id="PF00550">
    <property type="entry name" value="PP-binding"/>
    <property type="match status" value="1"/>
</dbReference>
<dbReference type="Pfam" id="PF02801">
    <property type="entry name" value="Ketoacyl-synt_C"/>
    <property type="match status" value="1"/>
</dbReference>
<dbReference type="PANTHER" id="PTHR43775:SF51">
    <property type="entry name" value="INACTIVE PHENOLPHTHIOCEROL SYNTHESIS POLYKETIDE SYNTHASE TYPE I PKS1-RELATED"/>
    <property type="match status" value="1"/>
</dbReference>
<proteinExistence type="predicted"/>
<evidence type="ECO:0000259" key="4">
    <source>
        <dbReference type="PROSITE" id="PS50075"/>
    </source>
</evidence>
<keyword evidence="3" id="KW-0808">Transferase</keyword>
<dbReference type="CDD" id="cd00833">
    <property type="entry name" value="PKS"/>
    <property type="match status" value="1"/>
</dbReference>
<dbReference type="SUPFAM" id="SSF53901">
    <property type="entry name" value="Thiolase-like"/>
    <property type="match status" value="1"/>
</dbReference>
<name>A0ABS8IBX0_9NOSO</name>
<reference evidence="6 7" key="1">
    <citation type="journal article" date="2021" name="Microorganisms">
        <title>Genome Evolution of Filamentous Cyanobacterium Nostoc Species: From Facultative Symbiosis to Free Living.</title>
        <authorList>
            <person name="Huo D."/>
            <person name="Li H."/>
            <person name="Cai F."/>
            <person name="Guo X."/>
            <person name="Qiao Z."/>
            <person name="Wang W."/>
            <person name="Yu G."/>
            <person name="Li R."/>
        </authorList>
    </citation>
    <scope>NUCLEOTIDE SEQUENCE [LARGE SCALE GENOMIC DNA]</scope>
    <source>
        <strain evidence="6 7">CHAB 5714</strain>
    </source>
</reference>
<dbReference type="SUPFAM" id="SSF51735">
    <property type="entry name" value="NAD(P)-binding Rossmann-fold domains"/>
    <property type="match status" value="2"/>
</dbReference>
<dbReference type="Gene3D" id="1.10.1200.10">
    <property type="entry name" value="ACP-like"/>
    <property type="match status" value="1"/>
</dbReference>
<dbReference type="Pfam" id="PF21394">
    <property type="entry name" value="Beta-ketacyl_N"/>
    <property type="match status" value="1"/>
</dbReference>
<dbReference type="InterPro" id="IPR016036">
    <property type="entry name" value="Malonyl_transacylase_ACP-bd"/>
</dbReference>
<feature type="domain" description="Carrier" evidence="4">
    <location>
        <begin position="1458"/>
        <end position="1533"/>
    </location>
</feature>
<accession>A0ABS8IBX0</accession>
<organism evidence="6 7">
    <name type="scientific">Nostoc favosum CHAB5714</name>
    <dbReference type="NCBI Taxonomy" id="2780399"/>
    <lineage>
        <taxon>Bacteria</taxon>
        <taxon>Bacillati</taxon>
        <taxon>Cyanobacteriota</taxon>
        <taxon>Cyanophyceae</taxon>
        <taxon>Nostocales</taxon>
        <taxon>Nostocaceae</taxon>
        <taxon>Nostoc</taxon>
        <taxon>Nostoc favosum</taxon>
    </lineage>
</organism>
<evidence type="ECO:0000313" key="7">
    <source>
        <dbReference type="Proteomes" id="UP001199525"/>
    </source>
</evidence>
<dbReference type="InterPro" id="IPR016035">
    <property type="entry name" value="Acyl_Trfase/lysoPLipase"/>
</dbReference>
<dbReference type="InterPro" id="IPR057326">
    <property type="entry name" value="KR_dom"/>
</dbReference>
<evidence type="ECO:0000259" key="5">
    <source>
        <dbReference type="PROSITE" id="PS52004"/>
    </source>
</evidence>
<evidence type="ECO:0000256" key="3">
    <source>
        <dbReference type="ARBA" id="ARBA00022679"/>
    </source>
</evidence>
<dbReference type="Proteomes" id="UP001199525">
    <property type="component" value="Unassembled WGS sequence"/>
</dbReference>
<dbReference type="SUPFAM" id="SSF52151">
    <property type="entry name" value="FabD/lysophospholipase-like"/>
    <property type="match status" value="1"/>
</dbReference>
<dbReference type="SUPFAM" id="SSF47336">
    <property type="entry name" value="ACP-like"/>
    <property type="match status" value="1"/>
</dbReference>
<feature type="domain" description="Ketosynthase family 3 (KS3)" evidence="5">
    <location>
        <begin position="12"/>
        <end position="436"/>
    </location>
</feature>
<dbReference type="EMBL" id="JAIVFQ010000034">
    <property type="protein sequence ID" value="MCC5601608.1"/>
    <property type="molecule type" value="Genomic_DNA"/>
</dbReference>
<sequence length="1569" mass="175511">MENSAYLNNQTGLEIAIIGMSGCFCDANNIDEFWKNLRDGVESIHIFTDQELKNLGVDPALLSNPNYVKAKGVVKDIDLFDASFFDFSPREAEVMDPSLRFFLEHSWKALEDAGYSSEVYKKPIGVYAGTSLGSYLLNIYSNYDIVASVGDAQIEKGTSPDYVTTLTSYKLNLNGPSYAVQTTCSSSLIAVHLACQSLLSGECNIALAGGVSISTADGYLYQEGGIESPDGHCRAFDAKAAGTVKGKGLGLVVLKRLEEAIADGDCIHAVIKGSAINNDGSDKVSYTAPSVNGQAKVIRAAQVMAEVEPDTISYIEAHGTGTKLGDPIEIAALTQAFRAKTQKKGFCRIGSVKTNIGHLDSTAGVAGLIKTVLALKHKQIPPSLNFEEPSPQIDFVNSPFYVNNKLSEWKTNGTPRRAGVSSFGFGGTNAHVILEEAPILKPSSPSRSWQLLLLSTKTSTALSTATENLANYLQEHPDLNLADVAHTLQVGRWNLNHRRMVVCQNQEDAINALRDPQRAFTHYQEPCNRPIVFMFSGQGSQYVNMGRKLYKTEAVFREQVDYCCELLKPQLELDLRTVLYPNEEKAQEATQKLQQTAITQPALFVIEYALAKLWMAWGVRPEMMIGHSIGEYVAATLAGVFSLEDALAIVATRGKLMQQLPDGSMLSIGLPEKDVQKLLEQEVSLAASNAPCSCVVSGCTEAIEQLQQELQQIGVSCRRLHTSHAFHSQMMEPIIGTFVQFLQKLKLNPPKIPFISNLSGTWITTAQATDPNYWVQHLRQPVRFCEGIIELAKTPETLFLEVGPGRTLSTFVKQHQKEESPVLTSLRHPQEQESDVAFLLNSLGKLWLFGVKVDWSGFYTHERRHRIPLPTYPFERQRYWIEVNRNATLAMISQTNSGRKPDIADWFYVPRWKESTPLELLKKGELLEQKSYWLVFVDTYGVGSEIAEQLRQKGQDVVIVGLGEQFTRLDDHTYTINPQQKDDYDALLQGLQEQDWKPQQIAHFWTITPDDTLTRQEPDGQIHLKRQFFEDYQNLGLYSLVFLAQALGQQNLTEPIKLMVVTSNVHDVTGSEILCPEKATILSPCKVIPQEYPNISCCCFDIVLASRHKPSQKHIDYLLAEFTAQPTDNLIAYRKNHRWVQTYEPIRLDENITGKTKLRKQGVYLITGGLGGVGLVLAEYLAKTVQAKLVLLGRKGLPEKDQWQEWLETHDQEDSISHKIRKVQEIEALGAEVLAIAADVANEEQMQKAIAIVNERFGTINGVIYAAGNSEEAHCAIEETSYRLAQLQFDSKVFGIFVLEKVLQQQDLDFCQFTSSLASILGGLGFISYSAANIFMDAYVHKHNQTKSCCWSSVNWDDWEIGGKQDINIEANLSKYPITSKAGVEVFERLLTLNEVSQILVSTRDLQARIQQWIKVESLRNQDFSNNENLEEGLAFLEDKYASTRSYPRPNLQNDYVAPRNELEATIAKVWQNILGIQEIGIYDNFFELGGDSLLQVQVNSKLREVLKRNLSLLDLFRYPTINSLANSLEQNENKQLSHDMMANIPEKIADGKAQQRKRLQKIKTIENI</sequence>